<feature type="compositionally biased region" description="Basic and acidic residues" evidence="1">
    <location>
        <begin position="49"/>
        <end position="60"/>
    </location>
</feature>
<dbReference type="AlphaFoldDB" id="A0A087U3G3"/>
<feature type="compositionally biased region" description="Basic and acidic residues" evidence="1">
    <location>
        <begin position="109"/>
        <end position="125"/>
    </location>
</feature>
<dbReference type="EMBL" id="KK117981">
    <property type="protein sequence ID" value="KFM71902.1"/>
    <property type="molecule type" value="Genomic_DNA"/>
</dbReference>
<dbReference type="OMA" id="FYPQDYR"/>
<organism evidence="3 4">
    <name type="scientific">Stegodyphus mimosarum</name>
    <name type="common">African social velvet spider</name>
    <dbReference type="NCBI Taxonomy" id="407821"/>
    <lineage>
        <taxon>Eukaryota</taxon>
        <taxon>Metazoa</taxon>
        <taxon>Ecdysozoa</taxon>
        <taxon>Arthropoda</taxon>
        <taxon>Chelicerata</taxon>
        <taxon>Arachnida</taxon>
        <taxon>Araneae</taxon>
        <taxon>Araneomorphae</taxon>
        <taxon>Entelegynae</taxon>
        <taxon>Eresoidea</taxon>
        <taxon>Eresidae</taxon>
        <taxon>Stegodyphus</taxon>
    </lineage>
</organism>
<dbReference type="Proteomes" id="UP000054359">
    <property type="component" value="Unassembled WGS sequence"/>
</dbReference>
<feature type="non-terminal residue" evidence="3">
    <location>
        <position position="445"/>
    </location>
</feature>
<protein>
    <submittedName>
        <fullName evidence="3">Uncharacterized protein</fullName>
    </submittedName>
</protein>
<keyword evidence="2" id="KW-0732">Signal</keyword>
<gene>
    <name evidence="3" type="ORF">X975_15128</name>
</gene>
<dbReference type="OrthoDB" id="6427315at2759"/>
<reference evidence="3 4" key="1">
    <citation type="submission" date="2013-11" db="EMBL/GenBank/DDBJ databases">
        <title>Genome sequencing of Stegodyphus mimosarum.</title>
        <authorList>
            <person name="Bechsgaard J."/>
        </authorList>
    </citation>
    <scope>NUCLEOTIDE SEQUENCE [LARGE SCALE GENOMIC DNA]</scope>
</reference>
<keyword evidence="4" id="KW-1185">Reference proteome</keyword>
<evidence type="ECO:0000256" key="2">
    <source>
        <dbReference type="SAM" id="SignalP"/>
    </source>
</evidence>
<feature type="signal peptide" evidence="2">
    <location>
        <begin position="1"/>
        <end position="28"/>
    </location>
</feature>
<evidence type="ECO:0000313" key="4">
    <source>
        <dbReference type="Proteomes" id="UP000054359"/>
    </source>
</evidence>
<name>A0A087U3G3_STEMI</name>
<accession>A0A087U3G3</accession>
<feature type="compositionally biased region" description="Basic and acidic residues" evidence="1">
    <location>
        <begin position="29"/>
        <end position="40"/>
    </location>
</feature>
<feature type="chain" id="PRO_5001830253" evidence="2">
    <location>
        <begin position="29"/>
        <end position="445"/>
    </location>
</feature>
<evidence type="ECO:0000313" key="3">
    <source>
        <dbReference type="EMBL" id="KFM71902.1"/>
    </source>
</evidence>
<feature type="region of interest" description="Disordered" evidence="1">
    <location>
        <begin position="29"/>
        <end position="132"/>
    </location>
</feature>
<proteinExistence type="predicted"/>
<evidence type="ECO:0000256" key="1">
    <source>
        <dbReference type="SAM" id="MobiDB-lite"/>
    </source>
</evidence>
<sequence length="445" mass="50663">MVATTGYIKLYVLLIIAASFSSFTFVHAEDSSKSEEKDASISDDTSSQEDSKEKRSREEIMFGNQQNKPNGLVDDLMGMADNLDDDENYSLRLPDKKSNASQADDQKEDETAKDEKNEKRTARPVDEDEQNDMMMGSGAENWYNTVPVSSSALQYLANSPTRQSLAPEDFANSLYDQEDLYRRKRQLLGHPVSLRKRSLRSSIGQMIQKRGIRTPRRSMRLKRQVDMEDLLSLFGNDRFYDDRGQVSHHSFSGRATTVEKKHVPNRFSGYPETPAPEFRYPYIFQHPDDGILSDLDDSNNDGLDSDSLADVDSLMLLPPNSRYVENPELGLSPYRSQEEENEAIRKWLSRHTTPSVFSVSRRSAPFYPLDYRYISGYKKRSRFFNNNGNRFSGDEDQDADFGKWGHVVQVPEAYASAEDVARLYGLANLMAEGDDASQSEMRRSA</sequence>